<dbReference type="Gene3D" id="3.10.350.10">
    <property type="entry name" value="LysM domain"/>
    <property type="match status" value="1"/>
</dbReference>
<feature type="compositionally biased region" description="Polar residues" evidence="1">
    <location>
        <begin position="219"/>
        <end position="242"/>
    </location>
</feature>
<gene>
    <name evidence="4" type="ORF">MTBBW1_940010</name>
</gene>
<dbReference type="CDD" id="cd00118">
    <property type="entry name" value="LysM"/>
    <property type="match status" value="1"/>
</dbReference>
<feature type="transmembrane region" description="Helical" evidence="2">
    <location>
        <begin position="44"/>
        <end position="61"/>
    </location>
</feature>
<accession>A0A1W1HL21</accession>
<protein>
    <recommendedName>
        <fullName evidence="3">LysM domain-containing protein</fullName>
    </recommendedName>
</protein>
<keyword evidence="2" id="KW-1133">Transmembrane helix</keyword>
<dbReference type="PANTHER" id="PTHR33734">
    <property type="entry name" value="LYSM DOMAIN-CONTAINING GPI-ANCHORED PROTEIN 2"/>
    <property type="match status" value="1"/>
</dbReference>
<evidence type="ECO:0000259" key="3">
    <source>
        <dbReference type="PROSITE" id="PS51782"/>
    </source>
</evidence>
<dbReference type="SMART" id="SM00257">
    <property type="entry name" value="LysM"/>
    <property type="match status" value="1"/>
</dbReference>
<name>A0A1W1HL21_9BACT</name>
<feature type="compositionally biased region" description="Basic and acidic residues" evidence="1">
    <location>
        <begin position="243"/>
        <end position="254"/>
    </location>
</feature>
<dbReference type="GO" id="GO:0008932">
    <property type="term" value="F:lytic endotransglycosylase activity"/>
    <property type="evidence" value="ECO:0007669"/>
    <property type="project" value="TreeGrafter"/>
</dbReference>
<dbReference type="RefSeq" id="WP_080803411.1">
    <property type="nucleotide sequence ID" value="NZ_LT828544.1"/>
</dbReference>
<evidence type="ECO:0000313" key="4">
    <source>
        <dbReference type="EMBL" id="SLM33191.1"/>
    </source>
</evidence>
<feature type="domain" description="LysM" evidence="3">
    <location>
        <begin position="260"/>
        <end position="304"/>
    </location>
</feature>
<evidence type="ECO:0000313" key="5">
    <source>
        <dbReference type="Proteomes" id="UP000191931"/>
    </source>
</evidence>
<dbReference type="InterPro" id="IPR036779">
    <property type="entry name" value="LysM_dom_sf"/>
</dbReference>
<sequence length="306" mass="33255">MDKRKASDADLLKDNIVINQNKKKISEDSDFAGGSMLKRNEMSLVLLGAGVLTVILFFLFFRPSEELNNNGVGEDNNQAVSSAALKSIEERLTRLEEALQTFDIARGTIDSQTGSGNVPELEQFGGRLERVETALSVKFDIVTARVDKMEDNLIAMSKDISRNARAAALLSSKEKATASSPSSSSYSKNLKTTSSSQQTSEAGSSSSGVPVAVKKQEVENQPDNTKTSISVSTKKAANTESSKAVKSEPEKENVSGKSPLYHTIEKGDTLYNISKKYNTTVAHLRKINQMATKDPIMIGQKIIVRE</sequence>
<organism evidence="4 5">
    <name type="scientific">Desulfamplus magnetovallimortis</name>
    <dbReference type="NCBI Taxonomy" id="1246637"/>
    <lineage>
        <taxon>Bacteria</taxon>
        <taxon>Pseudomonadati</taxon>
        <taxon>Thermodesulfobacteriota</taxon>
        <taxon>Desulfobacteria</taxon>
        <taxon>Desulfobacterales</taxon>
        <taxon>Desulfobacteraceae</taxon>
        <taxon>Desulfamplus</taxon>
    </lineage>
</organism>
<dbReference type="InterPro" id="IPR018392">
    <property type="entry name" value="LysM"/>
</dbReference>
<dbReference type="STRING" id="1246637.MTBBW1_940010"/>
<feature type="region of interest" description="Disordered" evidence="1">
    <location>
        <begin position="171"/>
        <end position="258"/>
    </location>
</feature>
<dbReference type="PROSITE" id="PS51782">
    <property type="entry name" value="LYSM"/>
    <property type="match status" value="1"/>
</dbReference>
<keyword evidence="2" id="KW-0812">Transmembrane</keyword>
<keyword evidence="5" id="KW-1185">Reference proteome</keyword>
<evidence type="ECO:0000256" key="2">
    <source>
        <dbReference type="SAM" id="Phobius"/>
    </source>
</evidence>
<dbReference type="OrthoDB" id="370541at2"/>
<reference evidence="4 5" key="1">
    <citation type="submission" date="2017-03" db="EMBL/GenBank/DDBJ databases">
        <authorList>
            <person name="Afonso C.L."/>
            <person name="Miller P.J."/>
            <person name="Scott M.A."/>
            <person name="Spackman E."/>
            <person name="Goraichik I."/>
            <person name="Dimitrov K.M."/>
            <person name="Suarez D.L."/>
            <person name="Swayne D.E."/>
        </authorList>
    </citation>
    <scope>NUCLEOTIDE SEQUENCE [LARGE SCALE GENOMIC DNA]</scope>
    <source>
        <strain evidence="4">PRJEB14757</strain>
    </source>
</reference>
<dbReference type="EMBL" id="FWEV01000341">
    <property type="protein sequence ID" value="SLM33191.1"/>
    <property type="molecule type" value="Genomic_DNA"/>
</dbReference>
<dbReference type="AlphaFoldDB" id="A0A1W1HL21"/>
<dbReference type="Pfam" id="PF01476">
    <property type="entry name" value="LysM"/>
    <property type="match status" value="1"/>
</dbReference>
<feature type="compositionally biased region" description="Low complexity" evidence="1">
    <location>
        <begin position="171"/>
        <end position="208"/>
    </location>
</feature>
<proteinExistence type="predicted"/>
<evidence type="ECO:0000256" key="1">
    <source>
        <dbReference type="SAM" id="MobiDB-lite"/>
    </source>
</evidence>
<dbReference type="SUPFAM" id="SSF54106">
    <property type="entry name" value="LysM domain"/>
    <property type="match status" value="1"/>
</dbReference>
<dbReference type="Proteomes" id="UP000191931">
    <property type="component" value="Unassembled WGS sequence"/>
</dbReference>
<keyword evidence="2" id="KW-0472">Membrane</keyword>
<dbReference type="PANTHER" id="PTHR33734:SF22">
    <property type="entry name" value="MEMBRANE-BOUND LYTIC MUREIN TRANSGLYCOSYLASE D"/>
    <property type="match status" value="1"/>
</dbReference>